<dbReference type="InterPro" id="IPR001810">
    <property type="entry name" value="F-box_dom"/>
</dbReference>
<dbReference type="HOGENOM" id="CLU_019286_7_1_1"/>
<feature type="domain" description="F-box" evidence="1">
    <location>
        <begin position="25"/>
        <end position="65"/>
    </location>
</feature>
<dbReference type="EMBL" id="GL348719">
    <property type="protein sequence ID" value="EFH46096.1"/>
    <property type="molecule type" value="Genomic_DNA"/>
</dbReference>
<reference evidence="3" key="1">
    <citation type="journal article" date="2011" name="Nat. Genet.">
        <title>The Arabidopsis lyrata genome sequence and the basis of rapid genome size change.</title>
        <authorList>
            <person name="Hu T.T."/>
            <person name="Pattyn P."/>
            <person name="Bakker E.G."/>
            <person name="Cao J."/>
            <person name="Cheng J.-F."/>
            <person name="Clark R.M."/>
            <person name="Fahlgren N."/>
            <person name="Fawcett J.A."/>
            <person name="Grimwood J."/>
            <person name="Gundlach H."/>
            <person name="Haberer G."/>
            <person name="Hollister J.D."/>
            <person name="Ossowski S."/>
            <person name="Ottilar R.P."/>
            <person name="Salamov A.A."/>
            <person name="Schneeberger K."/>
            <person name="Spannagl M."/>
            <person name="Wang X."/>
            <person name="Yang L."/>
            <person name="Nasrallah M.E."/>
            <person name="Bergelson J."/>
            <person name="Carrington J.C."/>
            <person name="Gaut B.S."/>
            <person name="Schmutz J."/>
            <person name="Mayer K.F.X."/>
            <person name="Van de Peer Y."/>
            <person name="Grigoriev I.V."/>
            <person name="Nordborg M."/>
            <person name="Weigel D."/>
            <person name="Guo Y.-L."/>
        </authorList>
    </citation>
    <scope>NUCLEOTIDE SEQUENCE [LARGE SCALE GENOMIC DNA]</scope>
    <source>
        <strain evidence="3">cv. MN47</strain>
    </source>
</reference>
<dbReference type="SUPFAM" id="SSF81383">
    <property type="entry name" value="F-box domain"/>
    <property type="match status" value="1"/>
</dbReference>
<dbReference type="Proteomes" id="UP000008694">
    <property type="component" value="Unassembled WGS sequence"/>
</dbReference>
<organism evidence="3">
    <name type="scientific">Arabidopsis lyrata subsp. lyrata</name>
    <name type="common">Lyre-leaved rock-cress</name>
    <dbReference type="NCBI Taxonomy" id="81972"/>
    <lineage>
        <taxon>Eukaryota</taxon>
        <taxon>Viridiplantae</taxon>
        <taxon>Streptophyta</taxon>
        <taxon>Embryophyta</taxon>
        <taxon>Tracheophyta</taxon>
        <taxon>Spermatophyta</taxon>
        <taxon>Magnoliopsida</taxon>
        <taxon>eudicotyledons</taxon>
        <taxon>Gunneridae</taxon>
        <taxon>Pentapetalae</taxon>
        <taxon>rosids</taxon>
        <taxon>malvids</taxon>
        <taxon>Brassicales</taxon>
        <taxon>Brassicaceae</taxon>
        <taxon>Camelineae</taxon>
        <taxon>Arabidopsis</taxon>
    </lineage>
</organism>
<dbReference type="AlphaFoldDB" id="D7ME71"/>
<keyword evidence="3" id="KW-1185">Reference proteome</keyword>
<dbReference type="Gene3D" id="1.20.1280.50">
    <property type="match status" value="1"/>
</dbReference>
<dbReference type="PANTHER" id="PTHR44259:SF26">
    <property type="entry name" value="F-BOX FAMILY PROTEIN-LIKE PROTEIN"/>
    <property type="match status" value="1"/>
</dbReference>
<sequence length="384" mass="44858">MEEKQNPNSHKRLRQLETSNYWSELPIYLLNLVFQRLSFANFQRAKSVCSSWHSASRQSVPKSQTHWLILFPENINKEKSCKLFNPEEKDKLYKTQDLGLEFGRSLCIATYGSWLLMQDSKYTDNSLYIVNLFTRERINLPPVESQIGMVNVEIIWNTMYLFRISNMKTESKSEVMHIQSPVFWIDENTKDYIVIWGLGFRCVVSDRKLYFLSCFGSFKIFNLSGEIAQQTFQCGVKPEIFRLGKELGQLSSSWCVIDTKLVVTVTGIVLKVKKLWRKRSRTWSFQVFKIYASGLLKEPELIKSLGDESMLLDQGITVLVNDTDGFIRNCIYFSGNDHEKNTNNIFIFNLKTQKTEPLHRFDRSLAQFSRAAQWFLPSFTHTRC</sequence>
<dbReference type="Gramene" id="scaffold_702147.1">
    <property type="protein sequence ID" value="scaffold_702147.1"/>
    <property type="gene ID" value="scaffold_702147.1"/>
</dbReference>
<gene>
    <name evidence="2" type="ORF">ARALYDRAFT_914405</name>
</gene>
<dbReference type="InterPro" id="IPR005174">
    <property type="entry name" value="KIB1-4_b-propeller"/>
</dbReference>
<evidence type="ECO:0000313" key="3">
    <source>
        <dbReference type="Proteomes" id="UP000008694"/>
    </source>
</evidence>
<dbReference type="Pfam" id="PF00646">
    <property type="entry name" value="F-box"/>
    <property type="match status" value="1"/>
</dbReference>
<dbReference type="eggNOG" id="ENOG502RRNT">
    <property type="taxonomic scope" value="Eukaryota"/>
</dbReference>
<evidence type="ECO:0000259" key="1">
    <source>
        <dbReference type="SMART" id="SM00256"/>
    </source>
</evidence>
<name>D7ME71_ARALL</name>
<evidence type="ECO:0000313" key="2">
    <source>
        <dbReference type="EMBL" id="EFH46096.1"/>
    </source>
</evidence>
<protein>
    <recommendedName>
        <fullName evidence="1">F-box domain-containing protein</fullName>
    </recommendedName>
</protein>
<dbReference type="Pfam" id="PF03478">
    <property type="entry name" value="Beta-prop_KIB1-4"/>
    <property type="match status" value="1"/>
</dbReference>
<dbReference type="PANTHER" id="PTHR44259">
    <property type="entry name" value="OS07G0183000 PROTEIN-RELATED"/>
    <property type="match status" value="1"/>
</dbReference>
<dbReference type="InterPro" id="IPR036047">
    <property type="entry name" value="F-box-like_dom_sf"/>
</dbReference>
<accession>D7ME71</accession>
<proteinExistence type="predicted"/>
<dbReference type="InterPro" id="IPR050942">
    <property type="entry name" value="F-box_BR-signaling"/>
</dbReference>
<dbReference type="SMART" id="SM00256">
    <property type="entry name" value="FBOX"/>
    <property type="match status" value="1"/>
</dbReference>